<proteinExistence type="predicted"/>
<dbReference type="SFLD" id="SFLDS00005">
    <property type="entry name" value="Isoprenoid_Synthase_Type_I"/>
    <property type="match status" value="1"/>
</dbReference>
<dbReference type="GO" id="GO:0004311">
    <property type="term" value="F:geranylgeranyl diphosphate synthase activity"/>
    <property type="evidence" value="ECO:0007669"/>
    <property type="project" value="InterPro"/>
</dbReference>
<dbReference type="NCBIfam" id="TIGR03464">
    <property type="entry name" value="HpnC"/>
    <property type="match status" value="1"/>
</dbReference>
<dbReference type="PANTHER" id="PTHR31480">
    <property type="entry name" value="BIFUNCTIONAL LYCOPENE CYCLASE/PHYTOENE SYNTHASE"/>
    <property type="match status" value="1"/>
</dbReference>
<dbReference type="InterPro" id="IPR044843">
    <property type="entry name" value="Trans_IPPS_bact-type"/>
</dbReference>
<dbReference type="Proteomes" id="UP000637002">
    <property type="component" value="Unassembled WGS sequence"/>
</dbReference>
<dbReference type="InterPro" id="IPR017827">
    <property type="entry name" value="HSQ_synthase_HpnC"/>
</dbReference>
<reference evidence="1" key="2">
    <citation type="submission" date="2020-09" db="EMBL/GenBank/DDBJ databases">
        <authorList>
            <person name="Sun Q."/>
            <person name="Zhou Y."/>
        </authorList>
    </citation>
    <scope>NUCLEOTIDE SEQUENCE</scope>
    <source>
        <strain evidence="1">CGMCC 1.12919</strain>
    </source>
</reference>
<reference evidence="1" key="1">
    <citation type="journal article" date="2014" name="Int. J. Syst. Evol. Microbiol.">
        <title>Complete genome sequence of Corynebacterium casei LMG S-19264T (=DSM 44701T), isolated from a smear-ripened cheese.</title>
        <authorList>
            <consortium name="US DOE Joint Genome Institute (JGI-PGF)"/>
            <person name="Walter F."/>
            <person name="Albersmeier A."/>
            <person name="Kalinowski J."/>
            <person name="Ruckert C."/>
        </authorList>
    </citation>
    <scope>NUCLEOTIDE SEQUENCE</scope>
    <source>
        <strain evidence="1">CGMCC 1.12919</strain>
    </source>
</reference>
<name>A0A916U642_9HYPH</name>
<dbReference type="SFLD" id="SFLDG01018">
    <property type="entry name" value="Squalene/Phytoene_Synthase_Lik"/>
    <property type="match status" value="1"/>
</dbReference>
<gene>
    <name evidence="1" type="ORF">GCM10010994_20900</name>
</gene>
<organism evidence="1 2">
    <name type="scientific">Chelatococcus reniformis</name>
    <dbReference type="NCBI Taxonomy" id="1494448"/>
    <lineage>
        <taxon>Bacteria</taxon>
        <taxon>Pseudomonadati</taxon>
        <taxon>Pseudomonadota</taxon>
        <taxon>Alphaproteobacteria</taxon>
        <taxon>Hyphomicrobiales</taxon>
        <taxon>Chelatococcaceae</taxon>
        <taxon>Chelatococcus</taxon>
    </lineage>
</organism>
<evidence type="ECO:0000313" key="2">
    <source>
        <dbReference type="Proteomes" id="UP000637002"/>
    </source>
</evidence>
<dbReference type="RefSeq" id="WP_188609080.1">
    <property type="nucleotide sequence ID" value="NZ_BMGG01000003.1"/>
</dbReference>
<dbReference type="InterPro" id="IPR008949">
    <property type="entry name" value="Isoprenoid_synthase_dom_sf"/>
</dbReference>
<dbReference type="GO" id="GO:0016114">
    <property type="term" value="P:terpenoid biosynthetic process"/>
    <property type="evidence" value="ECO:0007669"/>
    <property type="project" value="UniProtKB-ARBA"/>
</dbReference>
<accession>A0A916U642</accession>
<dbReference type="CDD" id="cd00683">
    <property type="entry name" value="Trans_IPPS_HH"/>
    <property type="match status" value="1"/>
</dbReference>
<dbReference type="InterPro" id="IPR033904">
    <property type="entry name" value="Trans_IPPS_HH"/>
</dbReference>
<protein>
    <submittedName>
        <fullName evidence="1">Squalene synthase HpnC</fullName>
    </submittedName>
</protein>
<dbReference type="AlphaFoldDB" id="A0A916U642"/>
<dbReference type="EMBL" id="BMGG01000003">
    <property type="protein sequence ID" value="GGC62131.1"/>
    <property type="molecule type" value="Genomic_DNA"/>
</dbReference>
<comment type="caution">
    <text evidence="1">The sequence shown here is derived from an EMBL/GenBank/DDBJ whole genome shotgun (WGS) entry which is preliminary data.</text>
</comment>
<dbReference type="Pfam" id="PF00494">
    <property type="entry name" value="SQS_PSY"/>
    <property type="match status" value="1"/>
</dbReference>
<dbReference type="InterPro" id="IPR002060">
    <property type="entry name" value="Squ/phyt_synthse"/>
</dbReference>
<keyword evidence="2" id="KW-1185">Reference proteome</keyword>
<dbReference type="Gene3D" id="1.10.600.10">
    <property type="entry name" value="Farnesyl Diphosphate Synthase"/>
    <property type="match status" value="1"/>
</dbReference>
<dbReference type="SUPFAM" id="SSF48576">
    <property type="entry name" value="Terpenoid synthases"/>
    <property type="match status" value="1"/>
</dbReference>
<dbReference type="GO" id="GO:0051996">
    <property type="term" value="F:squalene synthase [NAD(P)H] activity"/>
    <property type="evidence" value="ECO:0007669"/>
    <property type="project" value="InterPro"/>
</dbReference>
<dbReference type="SFLD" id="SFLDG01212">
    <property type="entry name" value="Phytoene_synthase_like"/>
    <property type="match status" value="1"/>
</dbReference>
<evidence type="ECO:0000313" key="1">
    <source>
        <dbReference type="EMBL" id="GGC62131.1"/>
    </source>
</evidence>
<sequence length="291" mass="31341">MTSAADTLSGKSHRDENFPVASWLMSARNRGPILAFYRFARAADDVADHATLPPARKLALLDDLGAALTGEGPSDPQAEPLRHALRERGLSVRHALELLDAFRLDVRQNRYADWDELIGYCRLSAMPVGRFVLDVHGESEATWPASDALCAALQVINHLQDCGADYRDLGRIYLPQDVLAAHGATADMLAAPRAAPPLHGALGELARRASELVGQSRSLVPQIRDLRLSLEIGAIHNLARHLAGELERRDPLSEPVHLGKAGFALVGGAGVLQGLLAQLGRTIAARAGRRP</sequence>